<protein>
    <recommendedName>
        <fullName evidence="10">Small ribosomal subunit biogenesis GTPase RsgA</fullName>
        <ecNumber evidence="10">3.6.1.-</ecNumber>
    </recommendedName>
</protein>
<organism evidence="13 14">
    <name type="scientific">Domibacillus iocasae</name>
    <dbReference type="NCBI Taxonomy" id="1714016"/>
    <lineage>
        <taxon>Bacteria</taxon>
        <taxon>Bacillati</taxon>
        <taxon>Bacillota</taxon>
        <taxon>Bacilli</taxon>
        <taxon>Bacillales</taxon>
        <taxon>Bacillaceae</taxon>
        <taxon>Domibacillus</taxon>
    </lineage>
</organism>
<evidence type="ECO:0000256" key="8">
    <source>
        <dbReference type="ARBA" id="ARBA00022884"/>
    </source>
</evidence>
<evidence type="ECO:0000259" key="12">
    <source>
        <dbReference type="PROSITE" id="PS51721"/>
    </source>
</evidence>
<evidence type="ECO:0000256" key="10">
    <source>
        <dbReference type="HAMAP-Rule" id="MF_01820"/>
    </source>
</evidence>
<dbReference type="InterPro" id="IPR030378">
    <property type="entry name" value="G_CP_dom"/>
</dbReference>
<dbReference type="Pfam" id="PF16745">
    <property type="entry name" value="RsgA_N"/>
    <property type="match status" value="1"/>
</dbReference>
<name>A0A1E7DKY1_9BACI</name>
<comment type="subcellular location">
    <subcellularLocation>
        <location evidence="10">Cytoplasm</location>
    </subcellularLocation>
</comment>
<evidence type="ECO:0000256" key="4">
    <source>
        <dbReference type="ARBA" id="ARBA00022730"/>
    </source>
</evidence>
<dbReference type="Gene3D" id="3.40.50.300">
    <property type="entry name" value="P-loop containing nucleotide triphosphate hydrolases"/>
    <property type="match status" value="1"/>
</dbReference>
<dbReference type="EMBL" id="MAMP01000024">
    <property type="protein sequence ID" value="OES43655.1"/>
    <property type="molecule type" value="Genomic_DNA"/>
</dbReference>
<comment type="caution">
    <text evidence="13">The sequence shown here is derived from an EMBL/GenBank/DDBJ whole genome shotgun (WGS) entry which is preliminary data.</text>
</comment>
<dbReference type="AlphaFoldDB" id="A0A1E7DKY1"/>
<evidence type="ECO:0000313" key="13">
    <source>
        <dbReference type="EMBL" id="OES43655.1"/>
    </source>
</evidence>
<dbReference type="GO" id="GO:0003924">
    <property type="term" value="F:GTPase activity"/>
    <property type="evidence" value="ECO:0007669"/>
    <property type="project" value="UniProtKB-UniRule"/>
</dbReference>
<dbReference type="CDD" id="cd01854">
    <property type="entry name" value="YjeQ_EngC"/>
    <property type="match status" value="1"/>
</dbReference>
<comment type="function">
    <text evidence="10">One of several proteins that assist in the late maturation steps of the functional core of the 30S ribosomal subunit. Helps release RbfA from mature subunits. May play a role in the assembly of ribosomal proteins into the subunit. Circularly permuted GTPase that catalyzes slow GTP hydrolysis, GTPase activity is stimulated by the 30S ribosomal subunit.</text>
</comment>
<evidence type="ECO:0000256" key="5">
    <source>
        <dbReference type="ARBA" id="ARBA00022741"/>
    </source>
</evidence>
<evidence type="ECO:0000256" key="1">
    <source>
        <dbReference type="ARBA" id="ARBA00022490"/>
    </source>
</evidence>
<dbReference type="InterPro" id="IPR010914">
    <property type="entry name" value="RsgA_GTPase_dom"/>
</dbReference>
<dbReference type="PROSITE" id="PS50936">
    <property type="entry name" value="ENGC_GTPASE"/>
    <property type="match status" value="1"/>
</dbReference>
<keyword evidence="5 10" id="KW-0547">Nucleotide-binding</keyword>
<dbReference type="Gene3D" id="1.10.40.50">
    <property type="entry name" value="Probable gtpase engc, domain 3"/>
    <property type="match status" value="1"/>
</dbReference>
<dbReference type="InterPro" id="IPR027417">
    <property type="entry name" value="P-loop_NTPase"/>
</dbReference>
<comment type="similarity">
    <text evidence="10">Belongs to the TRAFAC class YlqF/YawG GTPase family. RsgA subfamily.</text>
</comment>
<dbReference type="RefSeq" id="WP_069939438.1">
    <property type="nucleotide sequence ID" value="NZ_MAMP01000024.1"/>
</dbReference>
<evidence type="ECO:0000256" key="6">
    <source>
        <dbReference type="ARBA" id="ARBA00022801"/>
    </source>
</evidence>
<keyword evidence="8 10" id="KW-0694">RNA-binding</keyword>
<feature type="binding site" evidence="10">
    <location>
        <position position="258"/>
    </location>
    <ligand>
        <name>Zn(2+)</name>
        <dbReference type="ChEBI" id="CHEBI:29105"/>
    </ligand>
</feature>
<dbReference type="Gene3D" id="2.40.50.140">
    <property type="entry name" value="Nucleic acid-binding proteins"/>
    <property type="match status" value="1"/>
</dbReference>
<dbReference type="CDD" id="cd04466">
    <property type="entry name" value="S1_YloQ_GTPase"/>
    <property type="match status" value="1"/>
</dbReference>
<keyword evidence="14" id="KW-1185">Reference proteome</keyword>
<keyword evidence="3 10" id="KW-0479">Metal-binding</keyword>
<dbReference type="PROSITE" id="PS51721">
    <property type="entry name" value="G_CP"/>
    <property type="match status" value="1"/>
</dbReference>
<evidence type="ECO:0000259" key="11">
    <source>
        <dbReference type="PROSITE" id="PS50936"/>
    </source>
</evidence>
<dbReference type="InterPro" id="IPR012340">
    <property type="entry name" value="NA-bd_OB-fold"/>
</dbReference>
<proteinExistence type="inferred from homology"/>
<feature type="domain" description="EngC GTPase" evidence="11">
    <location>
        <begin position="72"/>
        <end position="219"/>
    </location>
</feature>
<dbReference type="NCBIfam" id="TIGR00157">
    <property type="entry name" value="ribosome small subunit-dependent GTPase A"/>
    <property type="match status" value="1"/>
</dbReference>
<dbReference type="Proteomes" id="UP000095658">
    <property type="component" value="Unassembled WGS sequence"/>
</dbReference>
<feature type="binding site" evidence="10">
    <location>
        <position position="245"/>
    </location>
    <ligand>
        <name>Zn(2+)</name>
        <dbReference type="ChEBI" id="CHEBI:29105"/>
    </ligand>
</feature>
<reference evidence="13 14" key="1">
    <citation type="submission" date="2016-06" db="EMBL/GenBank/DDBJ databases">
        <title>Domibacillus iocasae genome sequencing.</title>
        <authorList>
            <person name="Verma A."/>
            <person name="Pal Y."/>
            <person name="Ojha A.K."/>
            <person name="Krishnamurthi S."/>
        </authorList>
    </citation>
    <scope>NUCLEOTIDE SEQUENCE [LARGE SCALE GENOMIC DNA]</scope>
    <source>
        <strain evidence="13 14">DSM 29979</strain>
    </source>
</reference>
<evidence type="ECO:0000256" key="9">
    <source>
        <dbReference type="ARBA" id="ARBA00023134"/>
    </source>
</evidence>
<keyword evidence="2 10" id="KW-0690">Ribosome biogenesis</keyword>
<keyword evidence="1 10" id="KW-0963">Cytoplasm</keyword>
<dbReference type="GO" id="GO:0046872">
    <property type="term" value="F:metal ion binding"/>
    <property type="evidence" value="ECO:0007669"/>
    <property type="project" value="UniProtKB-KW"/>
</dbReference>
<evidence type="ECO:0000256" key="2">
    <source>
        <dbReference type="ARBA" id="ARBA00022517"/>
    </source>
</evidence>
<dbReference type="GO" id="GO:0019843">
    <property type="term" value="F:rRNA binding"/>
    <property type="evidence" value="ECO:0007669"/>
    <property type="project" value="UniProtKB-KW"/>
</dbReference>
<feature type="domain" description="CP-type G" evidence="12">
    <location>
        <begin position="63"/>
        <end position="221"/>
    </location>
</feature>
<dbReference type="HAMAP" id="MF_01820">
    <property type="entry name" value="GTPase_RsgA"/>
    <property type="match status" value="1"/>
</dbReference>
<dbReference type="PANTHER" id="PTHR32120:SF11">
    <property type="entry name" value="SMALL RIBOSOMAL SUBUNIT BIOGENESIS GTPASE RSGA 1, MITOCHONDRIAL-RELATED"/>
    <property type="match status" value="1"/>
</dbReference>
<keyword evidence="9 10" id="KW-0342">GTP-binding</keyword>
<dbReference type="SUPFAM" id="SSF50249">
    <property type="entry name" value="Nucleic acid-binding proteins"/>
    <property type="match status" value="1"/>
</dbReference>
<keyword evidence="4 10" id="KW-0699">rRNA-binding</keyword>
<dbReference type="OrthoDB" id="9809485at2"/>
<sequence length="291" mass="32377">MPEGKIIKALSGFYYVLDGENIIQCRGRGVFRKRNITPLVGDYVEYEAENDKEGYVLSIGERKNDLVRPPVANIDQAVLVFSAMEPAFSTMLLDRFLVLIESKHIEPVICLTKMDLADDLKKLNAFIADYRKIGYTVVETSSETMAGLNSLEDYLTGKTSVFAGQSGVGKSSLLNAIRPDLALKTDEISSSLGRGKHTTRHVELIPAAGGLVADTPGFSSLEFDGIDVEDVSSCFPEMAELSSSCKFRGCIHINEPKCAVKQAVEKEEIPSYRYDHYLQFIEEIKERKPRY</sequence>
<keyword evidence="6 10" id="KW-0378">Hydrolase</keyword>
<dbReference type="Pfam" id="PF03193">
    <property type="entry name" value="RsgA_GTPase"/>
    <property type="match status" value="1"/>
</dbReference>
<dbReference type="EC" id="3.6.1.-" evidence="10"/>
<dbReference type="PANTHER" id="PTHR32120">
    <property type="entry name" value="SMALL RIBOSOMAL SUBUNIT BIOGENESIS GTPASE RSGA"/>
    <property type="match status" value="1"/>
</dbReference>
<evidence type="ECO:0000313" key="14">
    <source>
        <dbReference type="Proteomes" id="UP000095658"/>
    </source>
</evidence>
<evidence type="ECO:0000256" key="3">
    <source>
        <dbReference type="ARBA" id="ARBA00022723"/>
    </source>
</evidence>
<evidence type="ECO:0000256" key="7">
    <source>
        <dbReference type="ARBA" id="ARBA00022833"/>
    </source>
</evidence>
<dbReference type="STRING" id="1714016.BA724_11165"/>
<feature type="binding site" evidence="10">
    <location>
        <position position="252"/>
    </location>
    <ligand>
        <name>Zn(2+)</name>
        <dbReference type="ChEBI" id="CHEBI:29105"/>
    </ligand>
</feature>
<dbReference type="SUPFAM" id="SSF52540">
    <property type="entry name" value="P-loop containing nucleoside triphosphate hydrolases"/>
    <property type="match status" value="1"/>
</dbReference>
<dbReference type="GO" id="GO:0042274">
    <property type="term" value="P:ribosomal small subunit biogenesis"/>
    <property type="evidence" value="ECO:0007669"/>
    <property type="project" value="UniProtKB-UniRule"/>
</dbReference>
<dbReference type="InterPro" id="IPR004881">
    <property type="entry name" value="Ribosome_biogen_GTPase_RsgA"/>
</dbReference>
<comment type="subunit">
    <text evidence="10">Monomer. Associates with 30S ribosomal subunit, binds 16S rRNA.</text>
</comment>
<dbReference type="GO" id="GO:0005737">
    <property type="term" value="C:cytoplasm"/>
    <property type="evidence" value="ECO:0007669"/>
    <property type="project" value="UniProtKB-SubCell"/>
</dbReference>
<feature type="binding site" evidence="10">
    <location>
        <position position="250"/>
    </location>
    <ligand>
        <name>Zn(2+)</name>
        <dbReference type="ChEBI" id="CHEBI:29105"/>
    </ligand>
</feature>
<keyword evidence="7 10" id="KW-0862">Zinc</keyword>
<feature type="binding site" evidence="10">
    <location>
        <begin position="164"/>
        <end position="172"/>
    </location>
    <ligand>
        <name>GTP</name>
        <dbReference type="ChEBI" id="CHEBI:37565"/>
    </ligand>
</feature>
<dbReference type="InterPro" id="IPR031944">
    <property type="entry name" value="RsgA_N"/>
</dbReference>
<feature type="binding site" evidence="10">
    <location>
        <begin position="112"/>
        <end position="115"/>
    </location>
    <ligand>
        <name>GTP</name>
        <dbReference type="ChEBI" id="CHEBI:37565"/>
    </ligand>
</feature>
<comment type="cofactor">
    <cofactor evidence="10">
        <name>Zn(2+)</name>
        <dbReference type="ChEBI" id="CHEBI:29105"/>
    </cofactor>
    <text evidence="10">Binds 1 zinc ion per subunit.</text>
</comment>
<accession>A0A1E7DKY1</accession>
<dbReference type="GO" id="GO:0005525">
    <property type="term" value="F:GTP binding"/>
    <property type="evidence" value="ECO:0007669"/>
    <property type="project" value="UniProtKB-UniRule"/>
</dbReference>
<gene>
    <name evidence="10" type="primary">rsgA</name>
    <name evidence="13" type="ORF">BA724_11165</name>
</gene>